<reference evidence="1" key="1">
    <citation type="submission" date="2021-01" db="EMBL/GenBank/DDBJ databases">
        <title>Whole genome shotgun sequence of Virgisporangium aliadipatigenens NBRC 105644.</title>
        <authorList>
            <person name="Komaki H."/>
            <person name="Tamura T."/>
        </authorList>
    </citation>
    <scope>NUCLEOTIDE SEQUENCE</scope>
    <source>
        <strain evidence="1">NBRC 105644</strain>
    </source>
</reference>
<comment type="caution">
    <text evidence="1">The sequence shown here is derived from an EMBL/GenBank/DDBJ whole genome shotgun (WGS) entry which is preliminary data.</text>
</comment>
<evidence type="ECO:0000313" key="1">
    <source>
        <dbReference type="EMBL" id="GIJ45195.1"/>
    </source>
</evidence>
<dbReference type="EMBL" id="BOPF01000006">
    <property type="protein sequence ID" value="GIJ45195.1"/>
    <property type="molecule type" value="Genomic_DNA"/>
</dbReference>
<keyword evidence="2" id="KW-1185">Reference proteome</keyword>
<protein>
    <submittedName>
        <fullName evidence="1">Uncharacterized protein</fullName>
    </submittedName>
</protein>
<accession>A0A8J3YJN4</accession>
<proteinExistence type="predicted"/>
<evidence type="ECO:0000313" key="2">
    <source>
        <dbReference type="Proteomes" id="UP000619260"/>
    </source>
</evidence>
<organism evidence="1 2">
    <name type="scientific">Virgisporangium aliadipatigenens</name>
    <dbReference type="NCBI Taxonomy" id="741659"/>
    <lineage>
        <taxon>Bacteria</taxon>
        <taxon>Bacillati</taxon>
        <taxon>Actinomycetota</taxon>
        <taxon>Actinomycetes</taxon>
        <taxon>Micromonosporales</taxon>
        <taxon>Micromonosporaceae</taxon>
        <taxon>Virgisporangium</taxon>
    </lineage>
</organism>
<gene>
    <name evidence="1" type="ORF">Val02_20810</name>
</gene>
<dbReference type="Proteomes" id="UP000619260">
    <property type="component" value="Unassembled WGS sequence"/>
</dbReference>
<sequence>MNGRSDDQLRAEFRQRYARLIHSGGRAAFVLTFGTAPVVNTGTAFAERANRLLLESVPEIFQGSAQRSFWKGNNNGGDATGVVSVELYLFT</sequence>
<name>A0A8J3YJN4_9ACTN</name>
<dbReference type="AlphaFoldDB" id="A0A8J3YJN4"/>